<proteinExistence type="predicted"/>
<evidence type="ECO:0000313" key="1">
    <source>
        <dbReference type="EMBL" id="MBA0693922.1"/>
    </source>
</evidence>
<organism evidence="1 2">
    <name type="scientific">Gossypium aridum</name>
    <name type="common">American cotton</name>
    <name type="synonym">Erioxylum aridum</name>
    <dbReference type="NCBI Taxonomy" id="34290"/>
    <lineage>
        <taxon>Eukaryota</taxon>
        <taxon>Viridiplantae</taxon>
        <taxon>Streptophyta</taxon>
        <taxon>Embryophyta</taxon>
        <taxon>Tracheophyta</taxon>
        <taxon>Spermatophyta</taxon>
        <taxon>Magnoliopsida</taxon>
        <taxon>eudicotyledons</taxon>
        <taxon>Gunneridae</taxon>
        <taxon>Pentapetalae</taxon>
        <taxon>rosids</taxon>
        <taxon>malvids</taxon>
        <taxon>Malvales</taxon>
        <taxon>Malvaceae</taxon>
        <taxon>Malvoideae</taxon>
        <taxon>Gossypium</taxon>
    </lineage>
</organism>
<dbReference type="AlphaFoldDB" id="A0A7J8Y3D7"/>
<evidence type="ECO:0000313" key="2">
    <source>
        <dbReference type="Proteomes" id="UP000593577"/>
    </source>
</evidence>
<keyword evidence="2" id="KW-1185">Reference proteome</keyword>
<name>A0A7J8Y3D7_GOSAI</name>
<dbReference type="EMBL" id="JABFAA010000010">
    <property type="protein sequence ID" value="MBA0693922.1"/>
    <property type="molecule type" value="Genomic_DNA"/>
</dbReference>
<comment type="caution">
    <text evidence="1">The sequence shown here is derived from an EMBL/GenBank/DDBJ whole genome shotgun (WGS) entry which is preliminary data.</text>
</comment>
<gene>
    <name evidence="1" type="ORF">Goari_004261</name>
</gene>
<protein>
    <submittedName>
        <fullName evidence="1">Uncharacterized protein</fullName>
    </submittedName>
</protein>
<reference evidence="1 2" key="1">
    <citation type="journal article" date="2019" name="Genome Biol. Evol.">
        <title>Insights into the evolution of the New World diploid cottons (Gossypium, subgenus Houzingenia) based on genome sequencing.</title>
        <authorList>
            <person name="Grover C.E."/>
            <person name="Arick M.A. 2nd"/>
            <person name="Thrash A."/>
            <person name="Conover J.L."/>
            <person name="Sanders W.S."/>
            <person name="Peterson D.G."/>
            <person name="Frelichowski J.E."/>
            <person name="Scheffler J.A."/>
            <person name="Scheffler B.E."/>
            <person name="Wendel J.F."/>
        </authorList>
    </citation>
    <scope>NUCLEOTIDE SEQUENCE [LARGE SCALE GENOMIC DNA]</scope>
    <source>
        <strain evidence="1">185</strain>
        <tissue evidence="1">Leaf</tissue>
    </source>
</reference>
<sequence>MDVVHRHRCHILHLAGNVRQSTDVGRQGVVGSVYEFGVTIVQVKATNFTTTHEEHIKAWDRRAILTRSQTIFRSGHGGGDAIARRVRHPLRQKMCRLSLRNIQARMMQQSTTEKDDYTVDPEETIVQWVVLDTYLGDDNDDEKSTSLLLRIHSC</sequence>
<accession>A0A7J8Y3D7</accession>
<dbReference type="Proteomes" id="UP000593577">
    <property type="component" value="Unassembled WGS sequence"/>
</dbReference>